<evidence type="ECO:0000313" key="3">
    <source>
        <dbReference type="EMBL" id="KPM33385.1"/>
    </source>
</evidence>
<feature type="domain" description="Response regulatory" evidence="2">
    <location>
        <begin position="9"/>
        <end position="135"/>
    </location>
</feature>
<sequence length="136" mass="15150">MVGVGLLKSVLLVDDDETTNFLNSLFLNQVDSSLEVNLVSNGQEALSFLKQHGPDILPCLIILDTNMPVLDGWGFLDRYPMDIDASVRKKIKIVMITAVDTDVVVANAMKNPYVDDTAQKPLSDITFKKLIDKHFR</sequence>
<proteinExistence type="predicted"/>
<dbReference type="AlphaFoldDB" id="A0A0P7AIG2"/>
<dbReference type="PANTHER" id="PTHR43228">
    <property type="entry name" value="TWO-COMPONENT RESPONSE REGULATOR"/>
    <property type="match status" value="1"/>
</dbReference>
<dbReference type="InterPro" id="IPR011006">
    <property type="entry name" value="CheY-like_superfamily"/>
</dbReference>
<dbReference type="STRING" id="1300341.I595_288"/>
<gene>
    <name evidence="3" type="ORF">I595_288</name>
</gene>
<organism evidence="3 4">
    <name type="scientific">Croceitalea dokdonensis DOKDO 023</name>
    <dbReference type="NCBI Taxonomy" id="1300341"/>
    <lineage>
        <taxon>Bacteria</taxon>
        <taxon>Pseudomonadati</taxon>
        <taxon>Bacteroidota</taxon>
        <taxon>Flavobacteriia</taxon>
        <taxon>Flavobacteriales</taxon>
        <taxon>Flavobacteriaceae</taxon>
        <taxon>Croceitalea</taxon>
    </lineage>
</organism>
<accession>A0A0P7AIG2</accession>
<comment type="caution">
    <text evidence="3">The sequence shown here is derived from an EMBL/GenBank/DDBJ whole genome shotgun (WGS) entry which is preliminary data.</text>
</comment>
<keyword evidence="4" id="KW-1185">Reference proteome</keyword>
<dbReference type="SMART" id="SM00448">
    <property type="entry name" value="REC"/>
    <property type="match status" value="1"/>
</dbReference>
<dbReference type="Proteomes" id="UP000050280">
    <property type="component" value="Unassembled WGS sequence"/>
</dbReference>
<dbReference type="GO" id="GO:0000160">
    <property type="term" value="P:phosphorelay signal transduction system"/>
    <property type="evidence" value="ECO:0007669"/>
    <property type="project" value="InterPro"/>
</dbReference>
<dbReference type="PROSITE" id="PS50110">
    <property type="entry name" value="RESPONSE_REGULATORY"/>
    <property type="match status" value="1"/>
</dbReference>
<evidence type="ECO:0000256" key="1">
    <source>
        <dbReference type="PROSITE-ProRule" id="PRU00169"/>
    </source>
</evidence>
<dbReference type="InterPro" id="IPR001789">
    <property type="entry name" value="Sig_transdc_resp-reg_receiver"/>
</dbReference>
<dbReference type="CDD" id="cd00156">
    <property type="entry name" value="REC"/>
    <property type="match status" value="1"/>
</dbReference>
<dbReference type="PANTHER" id="PTHR43228:SF1">
    <property type="entry name" value="TWO-COMPONENT RESPONSE REGULATOR ARR22"/>
    <property type="match status" value="1"/>
</dbReference>
<evidence type="ECO:0000313" key="4">
    <source>
        <dbReference type="Proteomes" id="UP000050280"/>
    </source>
</evidence>
<evidence type="ECO:0000259" key="2">
    <source>
        <dbReference type="PROSITE" id="PS50110"/>
    </source>
</evidence>
<dbReference type="PATRIC" id="fig|1300341.3.peg.288"/>
<name>A0A0P7AIG2_9FLAO</name>
<feature type="modified residue" description="4-aspartylphosphate" evidence="1">
    <location>
        <position position="64"/>
    </location>
</feature>
<dbReference type="OrthoDB" id="673128at2"/>
<dbReference type="EMBL" id="LDJX01000001">
    <property type="protein sequence ID" value="KPM33385.1"/>
    <property type="molecule type" value="Genomic_DNA"/>
</dbReference>
<reference evidence="3 4" key="1">
    <citation type="submission" date="2015-09" db="EMBL/GenBank/DDBJ databases">
        <title>Genome sequence of the marine flavobacterium Croceitalea dokdonensis DOKDO 023 that contains proton- and sodium-pumping rhodopsins.</title>
        <authorList>
            <person name="Kwon S.-K."/>
            <person name="Lee H.K."/>
            <person name="Kwak M.-J."/>
            <person name="Kim J.F."/>
        </authorList>
    </citation>
    <scope>NUCLEOTIDE SEQUENCE [LARGE SCALE GENOMIC DNA]</scope>
    <source>
        <strain evidence="3 4">DOKDO 023</strain>
    </source>
</reference>
<dbReference type="SUPFAM" id="SSF52172">
    <property type="entry name" value="CheY-like"/>
    <property type="match status" value="1"/>
</dbReference>
<dbReference type="InterPro" id="IPR052048">
    <property type="entry name" value="ST_Response_Regulator"/>
</dbReference>
<dbReference type="Gene3D" id="3.40.50.2300">
    <property type="match status" value="1"/>
</dbReference>
<dbReference type="Pfam" id="PF00072">
    <property type="entry name" value="Response_reg"/>
    <property type="match status" value="1"/>
</dbReference>
<protein>
    <submittedName>
        <fullName evidence="3">Response regulator receiver domain-containing protein</fullName>
    </submittedName>
</protein>
<keyword evidence="1" id="KW-0597">Phosphoprotein</keyword>